<name>A0A6V7P420_ANACO</name>
<dbReference type="PANTHER" id="PTHR37612:SF20">
    <property type="entry name" value="PER-HEXAMER REPEAT PROTEIN 5-RELATED"/>
    <property type="match status" value="1"/>
</dbReference>
<sequence length="157" mass="15816">MAYVKGVLVIAIFVVASCVIHVESRVARKGLGGLHLGPVLALVPELAHPPVQVLVHLLDQVDRMLGPAQGPELVWARNTVKGTDRAKGKGRVRVRVQGMVKAEGYGSGEGSGSGSGHGEGYGEGYGSGSGSGSGNGSGYGYAEGRGYGSGNGSGNGK</sequence>
<reference evidence="3" key="1">
    <citation type="submission" date="2020-07" db="EMBL/GenBank/DDBJ databases">
        <authorList>
            <person name="Lin J."/>
        </authorList>
    </citation>
    <scope>NUCLEOTIDE SEQUENCE</scope>
</reference>
<dbReference type="PANTHER" id="PTHR37612">
    <property type="entry name" value="FIBROIN HEAVY CHAIN FIB-H LIKE PROTEIN"/>
    <property type="match status" value="1"/>
</dbReference>
<dbReference type="InterPro" id="IPR052258">
    <property type="entry name" value="Diverse_Func_Domain-Protein"/>
</dbReference>
<dbReference type="PROSITE" id="PS51257">
    <property type="entry name" value="PROKAR_LIPOPROTEIN"/>
    <property type="match status" value="1"/>
</dbReference>
<dbReference type="EMBL" id="LR862145">
    <property type="protein sequence ID" value="CAD1825589.1"/>
    <property type="molecule type" value="Genomic_DNA"/>
</dbReference>
<protein>
    <submittedName>
        <fullName evidence="3">Uncharacterized protein</fullName>
    </submittedName>
</protein>
<keyword evidence="2" id="KW-1133">Transmembrane helix</keyword>
<feature type="transmembrane region" description="Helical" evidence="2">
    <location>
        <begin position="6"/>
        <end position="22"/>
    </location>
</feature>
<accession>A0A6V7P420</accession>
<proteinExistence type="predicted"/>
<dbReference type="AlphaFoldDB" id="A0A6V7P420"/>
<keyword evidence="2" id="KW-0812">Transmembrane</keyword>
<feature type="region of interest" description="Disordered" evidence="1">
    <location>
        <begin position="103"/>
        <end position="157"/>
    </location>
</feature>
<evidence type="ECO:0000256" key="1">
    <source>
        <dbReference type="SAM" id="MobiDB-lite"/>
    </source>
</evidence>
<gene>
    <name evidence="3" type="ORF">CB5_LOCUS8800</name>
</gene>
<evidence type="ECO:0000256" key="2">
    <source>
        <dbReference type="SAM" id="Phobius"/>
    </source>
</evidence>
<organism evidence="3">
    <name type="scientific">Ananas comosus var. bracteatus</name>
    <name type="common">red pineapple</name>
    <dbReference type="NCBI Taxonomy" id="296719"/>
    <lineage>
        <taxon>Eukaryota</taxon>
        <taxon>Viridiplantae</taxon>
        <taxon>Streptophyta</taxon>
        <taxon>Embryophyta</taxon>
        <taxon>Tracheophyta</taxon>
        <taxon>Spermatophyta</taxon>
        <taxon>Magnoliopsida</taxon>
        <taxon>Liliopsida</taxon>
        <taxon>Poales</taxon>
        <taxon>Bromeliaceae</taxon>
        <taxon>Bromelioideae</taxon>
        <taxon>Ananas</taxon>
    </lineage>
</organism>
<feature type="compositionally biased region" description="Gly residues" evidence="1">
    <location>
        <begin position="105"/>
        <end position="157"/>
    </location>
</feature>
<keyword evidence="2" id="KW-0472">Membrane</keyword>
<evidence type="ECO:0000313" key="3">
    <source>
        <dbReference type="EMBL" id="CAD1825589.1"/>
    </source>
</evidence>